<keyword evidence="1" id="KW-1133">Transmembrane helix</keyword>
<keyword evidence="3" id="KW-1185">Reference proteome</keyword>
<evidence type="ECO:0000313" key="3">
    <source>
        <dbReference type="Proteomes" id="UP001597010"/>
    </source>
</evidence>
<dbReference type="Proteomes" id="UP001597010">
    <property type="component" value="Unassembled WGS sequence"/>
</dbReference>
<protein>
    <submittedName>
        <fullName evidence="2">Uncharacterized protein</fullName>
    </submittedName>
</protein>
<evidence type="ECO:0000313" key="2">
    <source>
        <dbReference type="EMBL" id="MFD0795598.1"/>
    </source>
</evidence>
<feature type="transmembrane region" description="Helical" evidence="1">
    <location>
        <begin position="40"/>
        <end position="62"/>
    </location>
</feature>
<comment type="caution">
    <text evidence="2">The sequence shown here is derived from an EMBL/GenBank/DDBJ whole genome shotgun (WGS) entry which is preliminary data.</text>
</comment>
<dbReference type="RefSeq" id="WP_377118151.1">
    <property type="nucleotide sequence ID" value="NZ_JBHTHZ010000014.1"/>
</dbReference>
<feature type="transmembrane region" description="Helical" evidence="1">
    <location>
        <begin position="94"/>
        <end position="113"/>
    </location>
</feature>
<sequence>MATLTNTTAALKTTVAANNNSFSINKLTAWADKQAPNRTMWFMVSLIAQGVLFLPVPAVLLYYFDAPLAVLAVTLGLFFSNIIAGMGGASIRTLLALFAVSILAHLTMVVLFAL</sequence>
<evidence type="ECO:0000256" key="1">
    <source>
        <dbReference type="SAM" id="Phobius"/>
    </source>
</evidence>
<dbReference type="EMBL" id="JBHTHZ010000014">
    <property type="protein sequence ID" value="MFD0795598.1"/>
    <property type="molecule type" value="Genomic_DNA"/>
</dbReference>
<feature type="transmembrane region" description="Helical" evidence="1">
    <location>
        <begin position="68"/>
        <end position="87"/>
    </location>
</feature>
<keyword evidence="1" id="KW-0472">Membrane</keyword>
<reference evidence="3" key="1">
    <citation type="journal article" date="2019" name="Int. J. Syst. Evol. Microbiol.">
        <title>The Global Catalogue of Microorganisms (GCM) 10K type strain sequencing project: providing services to taxonomists for standard genome sequencing and annotation.</title>
        <authorList>
            <consortium name="The Broad Institute Genomics Platform"/>
            <consortium name="The Broad Institute Genome Sequencing Center for Infectious Disease"/>
            <person name="Wu L."/>
            <person name="Ma J."/>
        </authorList>
    </citation>
    <scope>NUCLEOTIDE SEQUENCE [LARGE SCALE GENOMIC DNA]</scope>
    <source>
        <strain evidence="3">CCUG 61484</strain>
    </source>
</reference>
<keyword evidence="1" id="KW-0812">Transmembrane</keyword>
<accession>A0ABW3AYG9</accession>
<gene>
    <name evidence="2" type="ORF">ACFQZX_18395</name>
</gene>
<name>A0ABW3AYG9_9SPHI</name>
<organism evidence="2 3">
    <name type="scientific">Mucilaginibacter litoreus</name>
    <dbReference type="NCBI Taxonomy" id="1048221"/>
    <lineage>
        <taxon>Bacteria</taxon>
        <taxon>Pseudomonadati</taxon>
        <taxon>Bacteroidota</taxon>
        <taxon>Sphingobacteriia</taxon>
        <taxon>Sphingobacteriales</taxon>
        <taxon>Sphingobacteriaceae</taxon>
        <taxon>Mucilaginibacter</taxon>
    </lineage>
</organism>
<proteinExistence type="predicted"/>